<protein>
    <recommendedName>
        <fullName evidence="3">GFO/IDH/MocA-like oxidoreductase domain-containing protein</fullName>
    </recommendedName>
</protein>
<evidence type="ECO:0000259" key="3">
    <source>
        <dbReference type="Pfam" id="PF22725"/>
    </source>
</evidence>
<dbReference type="SUPFAM" id="SSF55347">
    <property type="entry name" value="Glyceraldehyde-3-phosphate dehydrogenase-like, C-terminal domain"/>
    <property type="match status" value="1"/>
</dbReference>
<proteinExistence type="inferred from homology"/>
<dbReference type="Gene3D" id="3.30.360.10">
    <property type="entry name" value="Dihydrodipicolinate Reductase, domain 2"/>
    <property type="match status" value="1"/>
</dbReference>
<dbReference type="GO" id="GO:0005737">
    <property type="term" value="C:cytoplasm"/>
    <property type="evidence" value="ECO:0007669"/>
    <property type="project" value="TreeGrafter"/>
</dbReference>
<accession>A0AAP0WPM3</accession>
<keyword evidence="5" id="KW-1185">Reference proteome</keyword>
<keyword evidence="2" id="KW-0812">Transmembrane</keyword>
<gene>
    <name evidence="4" type="ORF">L1049_019099</name>
</gene>
<dbReference type="PANTHER" id="PTHR42840">
    <property type="entry name" value="NAD(P)-BINDING ROSSMANN-FOLD SUPERFAMILY PROTEIN-RELATED"/>
    <property type="match status" value="1"/>
</dbReference>
<dbReference type="Proteomes" id="UP001415857">
    <property type="component" value="Unassembled WGS sequence"/>
</dbReference>
<evidence type="ECO:0000313" key="4">
    <source>
        <dbReference type="EMBL" id="KAK9274285.1"/>
    </source>
</evidence>
<feature type="transmembrane region" description="Helical" evidence="2">
    <location>
        <begin position="114"/>
        <end position="132"/>
    </location>
</feature>
<evidence type="ECO:0000256" key="1">
    <source>
        <dbReference type="ARBA" id="ARBA00010928"/>
    </source>
</evidence>
<dbReference type="GO" id="GO:0016491">
    <property type="term" value="F:oxidoreductase activity"/>
    <property type="evidence" value="ECO:0007669"/>
    <property type="project" value="TreeGrafter"/>
</dbReference>
<organism evidence="4 5">
    <name type="scientific">Liquidambar formosana</name>
    <name type="common">Formosan gum</name>
    <dbReference type="NCBI Taxonomy" id="63359"/>
    <lineage>
        <taxon>Eukaryota</taxon>
        <taxon>Viridiplantae</taxon>
        <taxon>Streptophyta</taxon>
        <taxon>Embryophyta</taxon>
        <taxon>Tracheophyta</taxon>
        <taxon>Spermatophyta</taxon>
        <taxon>Magnoliopsida</taxon>
        <taxon>eudicotyledons</taxon>
        <taxon>Gunneridae</taxon>
        <taxon>Pentapetalae</taxon>
        <taxon>Saxifragales</taxon>
        <taxon>Altingiaceae</taxon>
        <taxon>Liquidambar</taxon>
    </lineage>
</organism>
<evidence type="ECO:0000313" key="5">
    <source>
        <dbReference type="Proteomes" id="UP001415857"/>
    </source>
</evidence>
<comment type="caution">
    <text evidence="4">The sequence shown here is derived from an EMBL/GenBank/DDBJ whole genome shotgun (WGS) entry which is preliminary data.</text>
</comment>
<dbReference type="Pfam" id="PF22725">
    <property type="entry name" value="GFO_IDH_MocA_C3"/>
    <property type="match status" value="1"/>
</dbReference>
<keyword evidence="2" id="KW-1133">Transmembrane helix</keyword>
<feature type="domain" description="GFO/IDH/MocA-like oxidoreductase" evidence="3">
    <location>
        <begin position="6"/>
        <end position="108"/>
    </location>
</feature>
<keyword evidence="2" id="KW-0472">Membrane</keyword>
<dbReference type="PANTHER" id="PTHR42840:SF5">
    <property type="entry name" value="NAD(P)-BINDING ROSSMANN-FOLD SUPERFAMILY PROTEIN"/>
    <property type="match status" value="1"/>
</dbReference>
<comment type="similarity">
    <text evidence="1">Belongs to the Gfo/Idh/MocA family.</text>
</comment>
<dbReference type="InterPro" id="IPR055170">
    <property type="entry name" value="GFO_IDH_MocA-like_dom"/>
</dbReference>
<dbReference type="EMBL" id="JBBPBK010000012">
    <property type="protein sequence ID" value="KAK9274285.1"/>
    <property type="molecule type" value="Genomic_DNA"/>
</dbReference>
<name>A0AAP0WPM3_LIQFO</name>
<dbReference type="GO" id="GO:0006740">
    <property type="term" value="P:NADPH regeneration"/>
    <property type="evidence" value="ECO:0007669"/>
    <property type="project" value="TreeGrafter"/>
</dbReference>
<sequence length="183" mass="20057">MIPQCKKLIADIGDMLSVQIIVEGSMNSSNPYFSSSWRRNFTGGFILDMGVHFIAGLRMLVGCEVVSVSAMTSHVDVTLPPPDNISSLFKLENGCSGVFVMVVSTRSPKACGKVILYFIVLPHASIVLTHLWNLVPLDNLASCWLKGNHSKLSVETKTDNMVTWFRFLVLMANARVPSTHSVG</sequence>
<evidence type="ECO:0000256" key="2">
    <source>
        <dbReference type="SAM" id="Phobius"/>
    </source>
</evidence>
<dbReference type="AlphaFoldDB" id="A0AAP0WPM3"/>
<reference evidence="4 5" key="1">
    <citation type="journal article" date="2024" name="Plant J.">
        <title>Genome sequences and population genomics reveal climatic adaptation and genomic divergence between two closely related sweetgum species.</title>
        <authorList>
            <person name="Xu W.Q."/>
            <person name="Ren C.Q."/>
            <person name="Zhang X.Y."/>
            <person name="Comes H.P."/>
            <person name="Liu X.H."/>
            <person name="Li Y.G."/>
            <person name="Kettle C.J."/>
            <person name="Jalonen R."/>
            <person name="Gaisberger H."/>
            <person name="Ma Y.Z."/>
            <person name="Qiu Y.X."/>
        </authorList>
    </citation>
    <scope>NUCLEOTIDE SEQUENCE [LARGE SCALE GENOMIC DNA]</scope>
    <source>
        <strain evidence="4">Hangzhou</strain>
    </source>
</reference>